<name>A0A8S0ZV68_ARCPL</name>
<dbReference type="EMBL" id="CADEBC010000485">
    <property type="protein sequence ID" value="CAB3235827.1"/>
    <property type="molecule type" value="Genomic_DNA"/>
</dbReference>
<dbReference type="Proteomes" id="UP000494106">
    <property type="component" value="Unassembled WGS sequence"/>
</dbReference>
<organism evidence="1 2">
    <name type="scientific">Arctia plantaginis</name>
    <name type="common">Wood tiger moth</name>
    <name type="synonym">Phalaena plantaginis</name>
    <dbReference type="NCBI Taxonomy" id="874455"/>
    <lineage>
        <taxon>Eukaryota</taxon>
        <taxon>Metazoa</taxon>
        <taxon>Ecdysozoa</taxon>
        <taxon>Arthropoda</taxon>
        <taxon>Hexapoda</taxon>
        <taxon>Insecta</taxon>
        <taxon>Pterygota</taxon>
        <taxon>Neoptera</taxon>
        <taxon>Endopterygota</taxon>
        <taxon>Lepidoptera</taxon>
        <taxon>Glossata</taxon>
        <taxon>Ditrysia</taxon>
        <taxon>Noctuoidea</taxon>
        <taxon>Erebidae</taxon>
        <taxon>Arctiinae</taxon>
        <taxon>Arctia</taxon>
    </lineage>
</organism>
<comment type="caution">
    <text evidence="1">The sequence shown here is derived from an EMBL/GenBank/DDBJ whole genome shotgun (WGS) entry which is preliminary data.</text>
</comment>
<dbReference type="AlphaFoldDB" id="A0A8S0ZV68"/>
<evidence type="ECO:0000313" key="2">
    <source>
        <dbReference type="Proteomes" id="UP000494106"/>
    </source>
</evidence>
<gene>
    <name evidence="1" type="ORF">APLA_LOCUS6313</name>
</gene>
<protein>
    <submittedName>
        <fullName evidence="1">Uncharacterized protein</fullName>
    </submittedName>
</protein>
<accession>A0A8S0ZV68</accession>
<keyword evidence="2" id="KW-1185">Reference proteome</keyword>
<evidence type="ECO:0000313" key="1">
    <source>
        <dbReference type="EMBL" id="CAB3235827.1"/>
    </source>
</evidence>
<sequence length="164" mass="18403">MFLLISDVKSYILNNELVLRDFQNEDVEQLEIVPLQSSHNIVGTKEVVKMVTNPVTDDVVDINNASYIDTDSSNVLVVANRTPVSSIRRNFLTNLMFKGIRAISWRLLKFIVCNIFATPVACTVMNVLSDEEEGGLTTPEGVARGLRFIENVIEIYHSAQKRST</sequence>
<dbReference type="OrthoDB" id="7355341at2759"/>
<proteinExistence type="predicted"/>
<reference evidence="1 2" key="1">
    <citation type="submission" date="2020-04" db="EMBL/GenBank/DDBJ databases">
        <authorList>
            <person name="Wallbank WR R."/>
            <person name="Pardo Diaz C."/>
            <person name="Kozak K."/>
            <person name="Martin S."/>
            <person name="Jiggins C."/>
            <person name="Moest M."/>
            <person name="Warren A I."/>
            <person name="Byers J.R.P. K."/>
            <person name="Montejo-Kovacevich G."/>
            <person name="Yen C E."/>
        </authorList>
    </citation>
    <scope>NUCLEOTIDE SEQUENCE [LARGE SCALE GENOMIC DNA]</scope>
</reference>